<dbReference type="RefSeq" id="WP_013812356.1">
    <property type="nucleotide sequence ID" value="NZ_CAMITG010000003.1"/>
</dbReference>
<dbReference type="Pfam" id="PF02770">
    <property type="entry name" value="Acyl-CoA_dh_M"/>
    <property type="match status" value="1"/>
</dbReference>
<dbReference type="InterPro" id="IPR037069">
    <property type="entry name" value="AcylCoA_DH/ox_N_sf"/>
</dbReference>
<dbReference type="AlphaFoldDB" id="A0A2X4XAA1"/>
<dbReference type="InterPro" id="IPR036250">
    <property type="entry name" value="AcylCo_DH-like_C"/>
</dbReference>
<dbReference type="Proteomes" id="UP000594967">
    <property type="component" value="Chromosome"/>
</dbReference>
<comment type="cofactor">
    <cofactor evidence="1 6">
        <name>FAD</name>
        <dbReference type="ChEBI" id="CHEBI:57692"/>
    </cofactor>
</comment>
<keyword evidence="3 6" id="KW-0285">Flavoprotein</keyword>
<dbReference type="SUPFAM" id="SSF56645">
    <property type="entry name" value="Acyl-CoA dehydrogenase NM domain-like"/>
    <property type="match status" value="1"/>
</dbReference>
<dbReference type="GO" id="GO:0050660">
    <property type="term" value="F:flavin adenine dinucleotide binding"/>
    <property type="evidence" value="ECO:0007669"/>
    <property type="project" value="InterPro"/>
</dbReference>
<dbReference type="Gene3D" id="2.40.110.10">
    <property type="entry name" value="Butyryl-CoA Dehydrogenase, subunit A, domain 2"/>
    <property type="match status" value="1"/>
</dbReference>
<evidence type="ECO:0000259" key="7">
    <source>
        <dbReference type="Pfam" id="PF00441"/>
    </source>
</evidence>
<evidence type="ECO:0000256" key="5">
    <source>
        <dbReference type="ARBA" id="ARBA00023002"/>
    </source>
</evidence>
<dbReference type="InterPro" id="IPR006091">
    <property type="entry name" value="Acyl-CoA_Oxase/DH_mid-dom"/>
</dbReference>
<dbReference type="EMBL" id="LS483469">
    <property type="protein sequence ID" value="SQI36685.1"/>
    <property type="molecule type" value="Genomic_DNA"/>
</dbReference>
<dbReference type="FunFam" id="1.20.140.10:FF:000001">
    <property type="entry name" value="Acyl-CoA dehydrogenase"/>
    <property type="match status" value="1"/>
</dbReference>
<keyword evidence="4 6" id="KW-0274">FAD</keyword>
<proteinExistence type="inferred from homology"/>
<organism evidence="11 12">
    <name type="scientific">Serratia plymuthica</name>
    <dbReference type="NCBI Taxonomy" id="82996"/>
    <lineage>
        <taxon>Bacteria</taxon>
        <taxon>Pseudomonadati</taxon>
        <taxon>Pseudomonadota</taxon>
        <taxon>Gammaproteobacteria</taxon>
        <taxon>Enterobacterales</taxon>
        <taxon>Yersiniaceae</taxon>
        <taxon>Serratia</taxon>
    </lineage>
</organism>
<feature type="domain" description="Acyl-CoA dehydrogenase/oxidase N-terminal" evidence="9">
    <location>
        <begin position="8"/>
        <end position="119"/>
    </location>
</feature>
<feature type="domain" description="Acyl-CoA oxidase/dehydrogenase middle" evidence="8">
    <location>
        <begin position="125"/>
        <end position="218"/>
    </location>
</feature>
<dbReference type="Gene3D" id="1.10.540.10">
    <property type="entry name" value="Acyl-CoA dehydrogenase/oxidase, N-terminal domain"/>
    <property type="match status" value="1"/>
</dbReference>
<keyword evidence="13" id="KW-1185">Reference proteome</keyword>
<gene>
    <name evidence="10" type="ORF">I6G64_03300</name>
    <name evidence="11" type="ORF">NCTC12961_02209</name>
</gene>
<evidence type="ECO:0000256" key="3">
    <source>
        <dbReference type="ARBA" id="ARBA00022630"/>
    </source>
</evidence>
<dbReference type="GO" id="GO:0016937">
    <property type="term" value="F:short-chain fatty acyl-CoA dehydrogenase activity"/>
    <property type="evidence" value="ECO:0007669"/>
    <property type="project" value="UniProtKB-EC"/>
</dbReference>
<dbReference type="InterPro" id="IPR013786">
    <property type="entry name" value="AcylCoA_DH/ox_N"/>
</dbReference>
<evidence type="ECO:0000256" key="2">
    <source>
        <dbReference type="ARBA" id="ARBA00009347"/>
    </source>
</evidence>
<feature type="domain" description="Acyl-CoA dehydrogenase/oxidase C-terminal" evidence="7">
    <location>
        <begin position="235"/>
        <end position="379"/>
    </location>
</feature>
<dbReference type="GeneID" id="57666555"/>
<evidence type="ECO:0000256" key="1">
    <source>
        <dbReference type="ARBA" id="ARBA00001974"/>
    </source>
</evidence>
<evidence type="ECO:0000256" key="4">
    <source>
        <dbReference type="ARBA" id="ARBA00022827"/>
    </source>
</evidence>
<evidence type="ECO:0000313" key="11">
    <source>
        <dbReference type="EMBL" id="SQI36685.1"/>
    </source>
</evidence>
<evidence type="ECO:0000256" key="6">
    <source>
        <dbReference type="RuleBase" id="RU362125"/>
    </source>
</evidence>
<dbReference type="OMA" id="YNVERMM"/>
<dbReference type="EC" id="1.3.8.1" evidence="11"/>
<protein>
    <submittedName>
        <fullName evidence="11">Acyl-CoA dehydrogenase, short-chain specific</fullName>
        <ecNumber evidence="11">1.3.8.1</ecNumber>
    </submittedName>
    <submittedName>
        <fullName evidence="10">Acyl-CoA/acyl-ACP dehydrogenase</fullName>
    </submittedName>
</protein>
<dbReference type="SUPFAM" id="SSF47203">
    <property type="entry name" value="Acyl-CoA dehydrogenase C-terminal domain-like"/>
    <property type="match status" value="1"/>
</dbReference>
<dbReference type="PANTHER" id="PTHR43884:SF12">
    <property type="entry name" value="ISOVALERYL-COA DEHYDROGENASE, MITOCHONDRIAL-RELATED"/>
    <property type="match status" value="1"/>
</dbReference>
<dbReference type="Proteomes" id="UP000248897">
    <property type="component" value="Chromosome 1"/>
</dbReference>
<comment type="similarity">
    <text evidence="2 6">Belongs to the acyl-CoA dehydrogenase family.</text>
</comment>
<dbReference type="InterPro" id="IPR009100">
    <property type="entry name" value="AcylCoA_DH/oxidase_NM_dom_sf"/>
</dbReference>
<dbReference type="Pfam" id="PF02771">
    <property type="entry name" value="Acyl-CoA_dh_N"/>
    <property type="match status" value="1"/>
</dbReference>
<dbReference type="CDD" id="cd00567">
    <property type="entry name" value="ACAD"/>
    <property type="match status" value="1"/>
</dbReference>
<dbReference type="InterPro" id="IPR009075">
    <property type="entry name" value="AcylCo_DH/oxidase_C"/>
</dbReference>
<accession>A0A2X4XAA1</accession>
<dbReference type="InterPro" id="IPR046373">
    <property type="entry name" value="Acyl-CoA_Oxase/DH_mid-dom_sf"/>
</dbReference>
<dbReference type="Pfam" id="PF00441">
    <property type="entry name" value="Acyl-CoA_dh_1"/>
    <property type="match status" value="1"/>
</dbReference>
<reference evidence="10 13" key="2">
    <citation type="submission" date="2020-12" db="EMBL/GenBank/DDBJ databases">
        <title>FDA dAtabase for Regulatory Grade micrObial Sequences (FDA-ARGOS): Supporting development and validation of Infectious Disease Dx tests.</title>
        <authorList>
            <person name="Sproer C."/>
            <person name="Gronow S."/>
            <person name="Severitt S."/>
            <person name="Schroder I."/>
            <person name="Tallon L."/>
            <person name="Sadzewicz L."/>
            <person name="Zhao X."/>
            <person name="Boylan J."/>
            <person name="Ott S."/>
            <person name="Bowen H."/>
            <person name="Vavikolanu K."/>
            <person name="Mehta A."/>
            <person name="Aluvathingal J."/>
            <person name="Nadendla S."/>
            <person name="Lowell S."/>
            <person name="Myers T."/>
            <person name="Yan Y."/>
            <person name="Sichtig H."/>
        </authorList>
    </citation>
    <scope>NUCLEOTIDE SEQUENCE [LARGE SCALE GENOMIC DNA]</scope>
    <source>
        <strain evidence="10 13">FDAARGOS_907</strain>
    </source>
</reference>
<evidence type="ECO:0000259" key="8">
    <source>
        <dbReference type="Pfam" id="PF02770"/>
    </source>
</evidence>
<sequence length="386" mass="42168">MDFKFSNNQVELYESAYRFAFNVLDPNAHSRLSQQTVNIDLWKQAAAYGFVRGPVSSTFGGLEMGALDTALMIEALGRGSRDIGLSFSLCAHLCACVIPLYRFGSSELKAKYLEPLVTGSLIAANAATEPDAGSDIYSMKSTAQPCDGGYILNGNKVFITNAPIADLFIAYAKTNPDHGFMGVSAFLIEKGTPGLSVGEVRPKDCLSNCPWSEVTFQDLFIPQSQLIGKPGAGGAIFHDSMIWEKGCLSALFIGAMERLLETTLAYAKQRRQFGKAIGQFQSVSNRIIDMKLRLEQCRLMLYRACWRHDQGLEAEADIAMSKLLISEYAVQSGLDAIQTFGGAAMDQELGLVRHLLNMIPSRTFSGTNDIQREIVARKLGLRGTAL</sequence>
<dbReference type="PANTHER" id="PTHR43884">
    <property type="entry name" value="ACYL-COA DEHYDROGENASE"/>
    <property type="match status" value="1"/>
</dbReference>
<reference evidence="11 12" key="1">
    <citation type="submission" date="2018-06" db="EMBL/GenBank/DDBJ databases">
        <authorList>
            <consortium name="Pathogen Informatics"/>
            <person name="Doyle S."/>
        </authorList>
    </citation>
    <scope>NUCLEOTIDE SEQUENCE [LARGE SCALE GENOMIC DNA]</scope>
    <source>
        <strain evidence="11 12">NCTC12961</strain>
    </source>
</reference>
<name>A0A2X4XAA1_SERPL</name>
<evidence type="ECO:0000313" key="12">
    <source>
        <dbReference type="Proteomes" id="UP000248897"/>
    </source>
</evidence>
<evidence type="ECO:0000313" key="13">
    <source>
        <dbReference type="Proteomes" id="UP000594967"/>
    </source>
</evidence>
<keyword evidence="5 6" id="KW-0560">Oxidoreductase</keyword>
<evidence type="ECO:0000313" key="10">
    <source>
        <dbReference type="EMBL" id="QPS21462.1"/>
    </source>
</evidence>
<evidence type="ECO:0000259" key="9">
    <source>
        <dbReference type="Pfam" id="PF02771"/>
    </source>
</evidence>
<dbReference type="EMBL" id="CP065673">
    <property type="protein sequence ID" value="QPS21462.1"/>
    <property type="molecule type" value="Genomic_DNA"/>
</dbReference>
<dbReference type="Gene3D" id="1.20.140.10">
    <property type="entry name" value="Butyryl-CoA Dehydrogenase, subunit A, domain 3"/>
    <property type="match status" value="1"/>
</dbReference>